<evidence type="ECO:0000313" key="4">
    <source>
        <dbReference type="EMBL" id="MEB3965539.1"/>
    </source>
</evidence>
<dbReference type="SUPFAM" id="SSF53335">
    <property type="entry name" value="S-adenosyl-L-methionine-dependent methyltransferases"/>
    <property type="match status" value="1"/>
</dbReference>
<keyword evidence="5" id="KW-1185">Reference proteome</keyword>
<protein>
    <submittedName>
        <fullName evidence="4">Class I SAM-dependent methyltransferase</fullName>
    </submittedName>
</protein>
<comment type="caution">
    <text evidence="4">The sequence shown here is derived from an EMBL/GenBank/DDBJ whole genome shotgun (WGS) entry which is preliminary data.</text>
</comment>
<keyword evidence="1 4" id="KW-0489">Methyltransferase</keyword>
<dbReference type="InterPro" id="IPR029063">
    <property type="entry name" value="SAM-dependent_MTases_sf"/>
</dbReference>
<evidence type="ECO:0000313" key="5">
    <source>
        <dbReference type="Proteomes" id="UP001352223"/>
    </source>
</evidence>
<dbReference type="RefSeq" id="WP_324773897.1">
    <property type="nucleotide sequence ID" value="NZ_BAAATS010000018.1"/>
</dbReference>
<dbReference type="InterPro" id="IPR041698">
    <property type="entry name" value="Methyltransf_25"/>
</dbReference>
<reference evidence="4 5" key="1">
    <citation type="submission" date="2022-10" db="EMBL/GenBank/DDBJ databases">
        <authorList>
            <person name="Xie J."/>
            <person name="Shen N."/>
        </authorList>
    </citation>
    <scope>NUCLEOTIDE SEQUENCE [LARGE SCALE GENOMIC DNA]</scope>
    <source>
        <strain evidence="4 5">DSM 41681</strain>
    </source>
</reference>
<gene>
    <name evidence="4" type="ORF">OKJ48_35720</name>
</gene>
<dbReference type="GO" id="GO:0032259">
    <property type="term" value="P:methylation"/>
    <property type="evidence" value="ECO:0007669"/>
    <property type="project" value="UniProtKB-KW"/>
</dbReference>
<dbReference type="Pfam" id="PF13649">
    <property type="entry name" value="Methyltransf_25"/>
    <property type="match status" value="1"/>
</dbReference>
<dbReference type="GO" id="GO:0008168">
    <property type="term" value="F:methyltransferase activity"/>
    <property type="evidence" value="ECO:0007669"/>
    <property type="project" value="UniProtKB-KW"/>
</dbReference>
<evidence type="ECO:0000256" key="2">
    <source>
        <dbReference type="ARBA" id="ARBA00022679"/>
    </source>
</evidence>
<organism evidence="4 5">
    <name type="scientific">Streptomyces kunmingensis</name>
    <dbReference type="NCBI Taxonomy" id="68225"/>
    <lineage>
        <taxon>Bacteria</taxon>
        <taxon>Bacillati</taxon>
        <taxon>Actinomycetota</taxon>
        <taxon>Actinomycetes</taxon>
        <taxon>Kitasatosporales</taxon>
        <taxon>Streptomycetaceae</taxon>
        <taxon>Streptomyces</taxon>
    </lineage>
</organism>
<accession>A0ABU6CM57</accession>
<feature type="domain" description="Methyltransferase" evidence="3">
    <location>
        <begin position="38"/>
        <end position="131"/>
    </location>
</feature>
<dbReference type="EMBL" id="JAOZYB010000331">
    <property type="protein sequence ID" value="MEB3965539.1"/>
    <property type="molecule type" value="Genomic_DNA"/>
</dbReference>
<keyword evidence="2" id="KW-0808">Transferase</keyword>
<proteinExistence type="predicted"/>
<evidence type="ECO:0000256" key="1">
    <source>
        <dbReference type="ARBA" id="ARBA00022603"/>
    </source>
</evidence>
<name>A0ABU6CM57_9ACTN</name>
<sequence length="241" mass="25333">MPDHAFTDARLAALYDTLNPWGPGDDFYLDLVRGAGAVLDVGCGTGALLVRAREEGHRGRLCGLDPAAGMLAVARRRADVEWVEGTLGSAARLEGPFDLVVMTGHAFQVWVDDAEIRTSLAAVRGLLAPGGRFAFETRNPAARAWAGWTPARAVEVDGVRVAHEVVAGFDGRTVTFDTTFSAAGWAGAEVSRSTLRFLSEGELDGFLGGAGLVAGARYGGFDRSPLTASSPEIVSVCRVAD</sequence>
<dbReference type="CDD" id="cd02440">
    <property type="entry name" value="AdoMet_MTases"/>
    <property type="match status" value="1"/>
</dbReference>
<evidence type="ECO:0000259" key="3">
    <source>
        <dbReference type="Pfam" id="PF13649"/>
    </source>
</evidence>
<dbReference type="Gene3D" id="3.40.50.150">
    <property type="entry name" value="Vaccinia Virus protein VP39"/>
    <property type="match status" value="1"/>
</dbReference>
<dbReference type="PANTHER" id="PTHR43861:SF1">
    <property type="entry name" value="TRANS-ACONITATE 2-METHYLTRANSFERASE"/>
    <property type="match status" value="1"/>
</dbReference>
<dbReference type="PANTHER" id="PTHR43861">
    <property type="entry name" value="TRANS-ACONITATE 2-METHYLTRANSFERASE-RELATED"/>
    <property type="match status" value="1"/>
</dbReference>
<dbReference type="Proteomes" id="UP001352223">
    <property type="component" value="Unassembled WGS sequence"/>
</dbReference>